<sequence>MGDRYFGTISPAPAQKKFIILAVEYYSKWVEVEALAKILEKEVMKNIICRIDIPRSLISDNGAQFQGKRIVAWCKELKIQQNFTAVGNPQADGQT</sequence>
<reference evidence="2" key="1">
    <citation type="submission" date="2020-06" db="EMBL/GenBank/DDBJ databases">
        <authorList>
            <person name="Li T."/>
            <person name="Hu X."/>
            <person name="Zhang T."/>
            <person name="Song X."/>
            <person name="Zhang H."/>
            <person name="Dai N."/>
            <person name="Sheng W."/>
            <person name="Hou X."/>
            <person name="Wei L."/>
        </authorList>
    </citation>
    <scope>NUCLEOTIDE SEQUENCE</scope>
    <source>
        <strain evidence="2">G01</strain>
        <tissue evidence="2">Leaf</tissue>
    </source>
</reference>
<evidence type="ECO:0000313" key="2">
    <source>
        <dbReference type="EMBL" id="KAL0285766.1"/>
    </source>
</evidence>
<dbReference type="PANTHER" id="PTHR37984:SF5">
    <property type="entry name" value="PROTEIN NYNRIN-LIKE"/>
    <property type="match status" value="1"/>
</dbReference>
<name>A0AAW2IUD1_9LAMI</name>
<dbReference type="SUPFAM" id="SSF53098">
    <property type="entry name" value="Ribonuclease H-like"/>
    <property type="match status" value="1"/>
</dbReference>
<dbReference type="Gene3D" id="3.30.420.10">
    <property type="entry name" value="Ribonuclease H-like superfamily/Ribonuclease H"/>
    <property type="match status" value="1"/>
</dbReference>
<dbReference type="GO" id="GO:0003676">
    <property type="term" value="F:nucleic acid binding"/>
    <property type="evidence" value="ECO:0007669"/>
    <property type="project" value="InterPro"/>
</dbReference>
<accession>A0AAW2IUD1</accession>
<organism evidence="2">
    <name type="scientific">Sesamum angustifolium</name>
    <dbReference type="NCBI Taxonomy" id="2727405"/>
    <lineage>
        <taxon>Eukaryota</taxon>
        <taxon>Viridiplantae</taxon>
        <taxon>Streptophyta</taxon>
        <taxon>Embryophyta</taxon>
        <taxon>Tracheophyta</taxon>
        <taxon>Spermatophyta</taxon>
        <taxon>Magnoliopsida</taxon>
        <taxon>eudicotyledons</taxon>
        <taxon>Gunneridae</taxon>
        <taxon>Pentapetalae</taxon>
        <taxon>asterids</taxon>
        <taxon>lamiids</taxon>
        <taxon>Lamiales</taxon>
        <taxon>Pedaliaceae</taxon>
        <taxon>Sesamum</taxon>
    </lineage>
</organism>
<protein>
    <recommendedName>
        <fullName evidence="1">Integrase catalytic domain-containing protein</fullName>
    </recommendedName>
</protein>
<dbReference type="PANTHER" id="PTHR37984">
    <property type="entry name" value="PROTEIN CBG26694"/>
    <property type="match status" value="1"/>
</dbReference>
<dbReference type="InterPro" id="IPR050951">
    <property type="entry name" value="Retrovirus_Pol_polyprotein"/>
</dbReference>
<evidence type="ECO:0000259" key="1">
    <source>
        <dbReference type="PROSITE" id="PS50994"/>
    </source>
</evidence>
<dbReference type="InterPro" id="IPR036397">
    <property type="entry name" value="RNaseH_sf"/>
</dbReference>
<dbReference type="InterPro" id="IPR001584">
    <property type="entry name" value="Integrase_cat-core"/>
</dbReference>
<dbReference type="InterPro" id="IPR012337">
    <property type="entry name" value="RNaseH-like_sf"/>
</dbReference>
<proteinExistence type="predicted"/>
<dbReference type="EMBL" id="JACGWK010001573">
    <property type="protein sequence ID" value="KAL0285766.1"/>
    <property type="molecule type" value="Genomic_DNA"/>
</dbReference>
<feature type="domain" description="Integrase catalytic" evidence="1">
    <location>
        <begin position="1"/>
        <end position="95"/>
    </location>
</feature>
<gene>
    <name evidence="2" type="ORF">Sangu_2765100</name>
</gene>
<dbReference type="GO" id="GO:0015074">
    <property type="term" value="P:DNA integration"/>
    <property type="evidence" value="ECO:0007669"/>
    <property type="project" value="InterPro"/>
</dbReference>
<comment type="caution">
    <text evidence="2">The sequence shown here is derived from an EMBL/GenBank/DDBJ whole genome shotgun (WGS) entry which is preliminary data.</text>
</comment>
<dbReference type="Pfam" id="PF00665">
    <property type="entry name" value="rve"/>
    <property type="match status" value="1"/>
</dbReference>
<dbReference type="AlphaFoldDB" id="A0AAW2IUD1"/>
<dbReference type="PROSITE" id="PS50994">
    <property type="entry name" value="INTEGRASE"/>
    <property type="match status" value="1"/>
</dbReference>
<reference evidence="2" key="2">
    <citation type="journal article" date="2024" name="Plant">
        <title>Genomic evolution and insights into agronomic trait innovations of Sesamum species.</title>
        <authorList>
            <person name="Miao H."/>
            <person name="Wang L."/>
            <person name="Qu L."/>
            <person name="Liu H."/>
            <person name="Sun Y."/>
            <person name="Le M."/>
            <person name="Wang Q."/>
            <person name="Wei S."/>
            <person name="Zheng Y."/>
            <person name="Lin W."/>
            <person name="Duan Y."/>
            <person name="Cao H."/>
            <person name="Xiong S."/>
            <person name="Wang X."/>
            <person name="Wei L."/>
            <person name="Li C."/>
            <person name="Ma Q."/>
            <person name="Ju M."/>
            <person name="Zhao R."/>
            <person name="Li G."/>
            <person name="Mu C."/>
            <person name="Tian Q."/>
            <person name="Mei H."/>
            <person name="Zhang T."/>
            <person name="Gao T."/>
            <person name="Zhang H."/>
        </authorList>
    </citation>
    <scope>NUCLEOTIDE SEQUENCE</scope>
    <source>
        <strain evidence="2">G01</strain>
    </source>
</reference>